<proteinExistence type="inferred from homology"/>
<name>A0ABR7CWA5_9BACT</name>
<gene>
    <name evidence="9" type="ORF">H8S64_02525</name>
</gene>
<accession>A0ABR7CWA5</accession>
<comment type="subcellular location">
    <subcellularLocation>
        <location evidence="1">Cell outer membrane</location>
    </subcellularLocation>
</comment>
<feature type="signal peptide" evidence="6">
    <location>
        <begin position="1"/>
        <end position="22"/>
    </location>
</feature>
<dbReference type="InterPro" id="IPR011990">
    <property type="entry name" value="TPR-like_helical_dom_sf"/>
</dbReference>
<evidence type="ECO:0000313" key="10">
    <source>
        <dbReference type="Proteomes" id="UP000646484"/>
    </source>
</evidence>
<dbReference type="EMBL" id="JACOOH010000001">
    <property type="protein sequence ID" value="MBC5619968.1"/>
    <property type="molecule type" value="Genomic_DNA"/>
</dbReference>
<evidence type="ECO:0000313" key="9">
    <source>
        <dbReference type="EMBL" id="MBC5619968.1"/>
    </source>
</evidence>
<dbReference type="Pfam" id="PF14322">
    <property type="entry name" value="SusD-like_3"/>
    <property type="match status" value="1"/>
</dbReference>
<evidence type="ECO:0000256" key="4">
    <source>
        <dbReference type="ARBA" id="ARBA00023136"/>
    </source>
</evidence>
<evidence type="ECO:0000256" key="1">
    <source>
        <dbReference type="ARBA" id="ARBA00004442"/>
    </source>
</evidence>
<organism evidence="9 10">
    <name type="scientific">Butyricimonas hominis</name>
    <dbReference type="NCBI Taxonomy" id="2763032"/>
    <lineage>
        <taxon>Bacteria</taxon>
        <taxon>Pseudomonadati</taxon>
        <taxon>Bacteroidota</taxon>
        <taxon>Bacteroidia</taxon>
        <taxon>Bacteroidales</taxon>
        <taxon>Odoribacteraceae</taxon>
        <taxon>Butyricimonas</taxon>
    </lineage>
</organism>
<feature type="domain" description="RagB/SusD" evidence="7">
    <location>
        <begin position="358"/>
        <end position="654"/>
    </location>
</feature>
<dbReference type="Proteomes" id="UP000646484">
    <property type="component" value="Unassembled WGS sequence"/>
</dbReference>
<feature type="domain" description="SusD-like N-terminal" evidence="8">
    <location>
        <begin position="120"/>
        <end position="238"/>
    </location>
</feature>
<dbReference type="Pfam" id="PF07980">
    <property type="entry name" value="SusD_RagB"/>
    <property type="match status" value="1"/>
</dbReference>
<evidence type="ECO:0000256" key="5">
    <source>
        <dbReference type="ARBA" id="ARBA00023237"/>
    </source>
</evidence>
<feature type="chain" id="PRO_5046697949" evidence="6">
    <location>
        <begin position="23"/>
        <end position="654"/>
    </location>
</feature>
<dbReference type="InterPro" id="IPR033985">
    <property type="entry name" value="SusD-like_N"/>
</dbReference>
<dbReference type="Gene3D" id="1.25.40.390">
    <property type="match status" value="1"/>
</dbReference>
<keyword evidence="5" id="KW-0998">Cell outer membrane</keyword>
<comment type="caution">
    <text evidence="9">The sequence shown here is derived from an EMBL/GenBank/DDBJ whole genome shotgun (WGS) entry which is preliminary data.</text>
</comment>
<evidence type="ECO:0000259" key="7">
    <source>
        <dbReference type="Pfam" id="PF07980"/>
    </source>
</evidence>
<dbReference type="PROSITE" id="PS51257">
    <property type="entry name" value="PROKAR_LIPOPROTEIN"/>
    <property type="match status" value="1"/>
</dbReference>
<keyword evidence="4" id="KW-0472">Membrane</keyword>
<protein>
    <submittedName>
        <fullName evidence="9">RagB/SusD family nutrient uptake outer membrane protein</fullName>
    </submittedName>
</protein>
<evidence type="ECO:0000256" key="6">
    <source>
        <dbReference type="SAM" id="SignalP"/>
    </source>
</evidence>
<dbReference type="SUPFAM" id="SSF48452">
    <property type="entry name" value="TPR-like"/>
    <property type="match status" value="1"/>
</dbReference>
<sequence>MKRLFAYLFIPFLMLASCDSWLDVVPEEDIATIDSEFETYDQAYVWLQSAYTYMQKIYERYNDVAYSGTDELVADNYLRNSRASSHPVGLDIIGGRQNVFAPYADTWLNVVTLQSGPARNDFYTQISICNHFITRIDNVYNLPAKDKSEWKAEVIALKAYYYLELVRRYGPVMIVPDSFDPNQDVESLKLPRSHVDTCFNYIVRLCDEVVDLLPSRLAKKTDRRGYFNKEAVMALKARALCYQASDLFNGNSDYTNFVNKNGEPLFSSTPDPQKWERAAQAAIDVIDFCHDAGSAALIEGNIANTPLQSCMLDIEKSTQTYGWRSDEALYMIRLMDGSDMDWFKLILPKFSDGSNHTLPGACFAPSMKMVEMFYTENGLPINQDLKWVGAGNPYALSVETDPKYVDVVALNEPVLNLHRRREPRFYADIVADRCYWRLGTETNNVYLIEMYQGEDFGLVERRLSASTPQNITGYYLKKGTASTATLNAHQGGLTSLGERPAAIFRLAEMYLIAAEALNECKTAPDAEVYKYLNEVRRRAGIPDVEEAWKGARDPGKVKSKTGMREIIRQEWNIEFAFEGFRFWNLRRWKAANVELNEKSLGWNVIANNANDFYNNGRGPVEVYSGNTFVAPRDYFWPIRSEEVQTAGCVQNPGW</sequence>
<dbReference type="RefSeq" id="WP_186974818.1">
    <property type="nucleotide sequence ID" value="NZ_JACOOH010000001.1"/>
</dbReference>
<reference evidence="9 10" key="1">
    <citation type="submission" date="2020-08" db="EMBL/GenBank/DDBJ databases">
        <title>Genome public.</title>
        <authorList>
            <person name="Liu C."/>
            <person name="Sun Q."/>
        </authorList>
    </citation>
    <scope>NUCLEOTIDE SEQUENCE [LARGE SCALE GENOMIC DNA]</scope>
    <source>
        <strain evidence="9 10">NSJ-56</strain>
    </source>
</reference>
<keyword evidence="10" id="KW-1185">Reference proteome</keyword>
<evidence type="ECO:0000259" key="8">
    <source>
        <dbReference type="Pfam" id="PF14322"/>
    </source>
</evidence>
<keyword evidence="3 6" id="KW-0732">Signal</keyword>
<evidence type="ECO:0000256" key="2">
    <source>
        <dbReference type="ARBA" id="ARBA00006275"/>
    </source>
</evidence>
<dbReference type="InterPro" id="IPR012944">
    <property type="entry name" value="SusD_RagB_dom"/>
</dbReference>
<comment type="similarity">
    <text evidence="2">Belongs to the SusD family.</text>
</comment>
<evidence type="ECO:0000256" key="3">
    <source>
        <dbReference type="ARBA" id="ARBA00022729"/>
    </source>
</evidence>